<dbReference type="GO" id="GO:0005840">
    <property type="term" value="C:ribosome"/>
    <property type="evidence" value="ECO:0007669"/>
    <property type="project" value="UniProtKB-KW"/>
</dbReference>
<evidence type="ECO:0000256" key="4">
    <source>
        <dbReference type="ARBA" id="ARBA00023274"/>
    </source>
</evidence>
<dbReference type="SUPFAM" id="SSF53137">
    <property type="entry name" value="Translational machinery components"/>
    <property type="match status" value="1"/>
</dbReference>
<dbReference type="PIRSF" id="PIRSF002131">
    <property type="entry name" value="Ribosomal_S11"/>
    <property type="match status" value="1"/>
</dbReference>
<proteinExistence type="inferred from homology"/>
<evidence type="ECO:0000313" key="5">
    <source>
        <dbReference type="EMBL" id="QEM01765.1"/>
    </source>
</evidence>
<dbReference type="AlphaFoldDB" id="A0A5C1H804"/>
<keyword evidence="3 5" id="KW-0689">Ribosomal protein</keyword>
<dbReference type="Pfam" id="PF00411">
    <property type="entry name" value="Ribosomal_S11"/>
    <property type="match status" value="1"/>
</dbReference>
<comment type="similarity">
    <text evidence="2">Belongs to the universal ribosomal protein uS11 family.</text>
</comment>
<dbReference type="EMBL" id="MK573206">
    <property type="protein sequence ID" value="QEM01765.1"/>
    <property type="molecule type" value="Genomic_DNA"/>
</dbReference>
<evidence type="ECO:0000256" key="2">
    <source>
        <dbReference type="ARBA" id="ARBA00006194"/>
    </source>
</evidence>
<evidence type="ECO:0000256" key="3">
    <source>
        <dbReference type="ARBA" id="ARBA00022980"/>
    </source>
</evidence>
<protein>
    <submittedName>
        <fullName evidence="5">30S ribosomal protein S11</fullName>
    </submittedName>
</protein>
<dbReference type="InterPro" id="IPR036967">
    <property type="entry name" value="Ribosomal_uS11_sf"/>
</dbReference>
<sequence length="128" mass="15073">MTIIKSFSKNWIKFYISSTKRNIFINLIDVNNNNIIKKFSLGSCGFKGRDKLTSFALMKIAYEASLYCLNLNYTKLSLVIYGRFYLNRYLLLKIILTTTLKNKFLQIISINDITSYPFNGWRSKKQRK</sequence>
<organism evidence="5">
    <name type="scientific">Nephromyces sp. ex Molgula occidentalis</name>
    <dbReference type="NCBI Taxonomy" id="2544991"/>
    <lineage>
        <taxon>Eukaryota</taxon>
        <taxon>Sar</taxon>
        <taxon>Alveolata</taxon>
        <taxon>Apicomplexa</taxon>
        <taxon>Aconoidasida</taxon>
        <taxon>Nephromycida</taxon>
        <taxon>Nephromyces</taxon>
    </lineage>
</organism>
<gene>
    <name evidence="5" type="primary">rps11</name>
</gene>
<reference evidence="5" key="1">
    <citation type="journal article" date="2019" name="Genome Biol. Evol.">
        <title>Nephromyces represents a diverse and novel lineage of the Apicomplexa that has retained apicoplasts.</title>
        <authorList>
            <person name="Munoz-Gomez S.A."/>
            <person name="Durnin K."/>
            <person name="Eme L."/>
            <person name="Paight C."/>
            <person name="Lane C.E."/>
            <person name="Saffo M.B."/>
            <person name="Slamovits C.H."/>
        </authorList>
    </citation>
    <scope>NUCLEOTIDE SEQUENCE</scope>
    <source>
        <strain evidence="5">656</strain>
    </source>
</reference>
<dbReference type="InterPro" id="IPR001971">
    <property type="entry name" value="Ribosomal_uS11"/>
</dbReference>
<dbReference type="GO" id="GO:0003735">
    <property type="term" value="F:structural constituent of ribosome"/>
    <property type="evidence" value="ECO:0007669"/>
    <property type="project" value="InterPro"/>
</dbReference>
<keyword evidence="4" id="KW-0687">Ribonucleoprotein</keyword>
<evidence type="ECO:0000256" key="1">
    <source>
        <dbReference type="ARBA" id="ARBA00004229"/>
    </source>
</evidence>
<accession>A0A5C1H804</accession>
<dbReference type="GO" id="GO:1990904">
    <property type="term" value="C:ribonucleoprotein complex"/>
    <property type="evidence" value="ECO:0007669"/>
    <property type="project" value="UniProtKB-KW"/>
</dbReference>
<dbReference type="Gene3D" id="3.30.420.80">
    <property type="entry name" value="Ribosomal protein S11"/>
    <property type="match status" value="1"/>
</dbReference>
<name>A0A5C1H804_9APIC</name>
<dbReference type="GO" id="GO:0009507">
    <property type="term" value="C:chloroplast"/>
    <property type="evidence" value="ECO:0007669"/>
    <property type="project" value="UniProtKB-SubCell"/>
</dbReference>
<dbReference type="GO" id="GO:0006412">
    <property type="term" value="P:translation"/>
    <property type="evidence" value="ECO:0007669"/>
    <property type="project" value="InterPro"/>
</dbReference>
<comment type="subcellular location">
    <subcellularLocation>
        <location evidence="1">Plastid</location>
        <location evidence="1">Chloroplast</location>
    </subcellularLocation>
</comment>